<evidence type="ECO:0000256" key="1">
    <source>
        <dbReference type="SAM" id="MobiDB-lite"/>
    </source>
</evidence>
<dbReference type="Proteomes" id="UP000886998">
    <property type="component" value="Unassembled WGS sequence"/>
</dbReference>
<comment type="caution">
    <text evidence="2">The sequence shown here is derived from an EMBL/GenBank/DDBJ whole genome shotgun (WGS) entry which is preliminary data.</text>
</comment>
<dbReference type="AlphaFoldDB" id="A0A8X6X8B7"/>
<organism evidence="2 3">
    <name type="scientific">Trichonephila inaurata madagascariensis</name>
    <dbReference type="NCBI Taxonomy" id="2747483"/>
    <lineage>
        <taxon>Eukaryota</taxon>
        <taxon>Metazoa</taxon>
        <taxon>Ecdysozoa</taxon>
        <taxon>Arthropoda</taxon>
        <taxon>Chelicerata</taxon>
        <taxon>Arachnida</taxon>
        <taxon>Araneae</taxon>
        <taxon>Araneomorphae</taxon>
        <taxon>Entelegynae</taxon>
        <taxon>Araneoidea</taxon>
        <taxon>Nephilidae</taxon>
        <taxon>Trichonephila</taxon>
        <taxon>Trichonephila inaurata</taxon>
    </lineage>
</organism>
<protein>
    <submittedName>
        <fullName evidence="2">Uncharacterized protein</fullName>
    </submittedName>
</protein>
<name>A0A8X6X8B7_9ARAC</name>
<evidence type="ECO:0000313" key="2">
    <source>
        <dbReference type="EMBL" id="GFY47216.1"/>
    </source>
</evidence>
<feature type="region of interest" description="Disordered" evidence="1">
    <location>
        <begin position="28"/>
        <end position="48"/>
    </location>
</feature>
<sequence length="107" mass="12471">MVNKQDDHELVAVPPTQLQSLAVITIAKPPSRGGSHHEPFLRYHSTKRRSRVEDHKSIKDFLEKLISENTIHEEVSFLVNRRAHLFQGKGMFIHRLMLRSLLFVKYS</sequence>
<accession>A0A8X6X8B7</accession>
<evidence type="ECO:0000313" key="3">
    <source>
        <dbReference type="Proteomes" id="UP000886998"/>
    </source>
</evidence>
<gene>
    <name evidence="2" type="ORF">TNIN_371511</name>
</gene>
<keyword evidence="3" id="KW-1185">Reference proteome</keyword>
<proteinExistence type="predicted"/>
<dbReference type="EMBL" id="BMAV01005840">
    <property type="protein sequence ID" value="GFY47216.1"/>
    <property type="molecule type" value="Genomic_DNA"/>
</dbReference>
<reference evidence="2" key="1">
    <citation type="submission" date="2020-08" db="EMBL/GenBank/DDBJ databases">
        <title>Multicomponent nature underlies the extraordinary mechanical properties of spider dragline silk.</title>
        <authorList>
            <person name="Kono N."/>
            <person name="Nakamura H."/>
            <person name="Mori M."/>
            <person name="Yoshida Y."/>
            <person name="Ohtoshi R."/>
            <person name="Malay A.D."/>
            <person name="Moran D.A.P."/>
            <person name="Tomita M."/>
            <person name="Numata K."/>
            <person name="Arakawa K."/>
        </authorList>
    </citation>
    <scope>NUCLEOTIDE SEQUENCE</scope>
</reference>